<evidence type="ECO:0000256" key="9">
    <source>
        <dbReference type="PROSITE-ProRule" id="PRU00206"/>
    </source>
</evidence>
<evidence type="ECO:0000256" key="8">
    <source>
        <dbReference type="ARBA" id="ARBA00023180"/>
    </source>
</evidence>
<evidence type="ECO:0000256" key="6">
    <source>
        <dbReference type="ARBA" id="ARBA00023157"/>
    </source>
</evidence>
<evidence type="ECO:0000256" key="1">
    <source>
        <dbReference type="ARBA" id="ARBA00004370"/>
    </source>
</evidence>
<keyword evidence="11" id="KW-0812">Transmembrane</keyword>
<feature type="repeat" description="TNFR-Cys" evidence="9">
    <location>
        <begin position="128"/>
        <end position="168"/>
    </location>
</feature>
<dbReference type="SUPFAM" id="SSF57586">
    <property type="entry name" value="TNF receptor-like"/>
    <property type="match status" value="2"/>
</dbReference>
<accession>A0A9Q1JAY0</accession>
<feature type="disulfide bond" evidence="9">
    <location>
        <begin position="191"/>
        <end position="209"/>
    </location>
</feature>
<dbReference type="InterPro" id="IPR052491">
    <property type="entry name" value="TNFRSF10"/>
</dbReference>
<dbReference type="InterPro" id="IPR034024">
    <property type="entry name" value="TNFRSF10_N"/>
</dbReference>
<feature type="disulfide bond" evidence="9">
    <location>
        <begin position="129"/>
        <end position="144"/>
    </location>
</feature>
<organism evidence="13 14">
    <name type="scientific">Synaphobranchus kaupii</name>
    <name type="common">Kaup's arrowtooth eel</name>
    <dbReference type="NCBI Taxonomy" id="118154"/>
    <lineage>
        <taxon>Eukaryota</taxon>
        <taxon>Metazoa</taxon>
        <taxon>Chordata</taxon>
        <taxon>Craniata</taxon>
        <taxon>Vertebrata</taxon>
        <taxon>Euteleostomi</taxon>
        <taxon>Actinopterygii</taxon>
        <taxon>Neopterygii</taxon>
        <taxon>Teleostei</taxon>
        <taxon>Anguilliformes</taxon>
        <taxon>Synaphobranchidae</taxon>
        <taxon>Synaphobranchus</taxon>
    </lineage>
</organism>
<dbReference type="AlphaFoldDB" id="A0A9Q1JAY0"/>
<feature type="repeat" description="TNFR-Cys" evidence="9">
    <location>
        <begin position="169"/>
        <end position="209"/>
    </location>
</feature>
<evidence type="ECO:0000256" key="5">
    <source>
        <dbReference type="ARBA" id="ARBA00023136"/>
    </source>
</evidence>
<dbReference type="Gene3D" id="2.10.50.10">
    <property type="entry name" value="Tumor Necrosis Factor Receptor, subunit A, domain 2"/>
    <property type="match status" value="2"/>
</dbReference>
<evidence type="ECO:0000256" key="10">
    <source>
        <dbReference type="SAM" id="MobiDB-lite"/>
    </source>
</evidence>
<dbReference type="GO" id="GO:0004888">
    <property type="term" value="F:transmembrane signaling receptor activity"/>
    <property type="evidence" value="ECO:0007669"/>
    <property type="project" value="UniProtKB-ARBA"/>
</dbReference>
<keyword evidence="5 11" id="KW-0472">Membrane</keyword>
<feature type="domain" description="TNFR-Cys" evidence="12">
    <location>
        <begin position="169"/>
        <end position="209"/>
    </location>
</feature>
<evidence type="ECO:0000259" key="12">
    <source>
        <dbReference type="PROSITE" id="PS50050"/>
    </source>
</evidence>
<comment type="subcellular location">
    <subcellularLocation>
        <location evidence="1">Membrane</location>
    </subcellularLocation>
</comment>
<dbReference type="PROSITE" id="PS50050">
    <property type="entry name" value="TNFR_NGFR_2"/>
    <property type="match status" value="2"/>
</dbReference>
<dbReference type="Pfam" id="PF00020">
    <property type="entry name" value="TNFR_c6"/>
    <property type="match status" value="1"/>
</dbReference>
<keyword evidence="7" id="KW-0675">Receptor</keyword>
<evidence type="ECO:0000313" key="14">
    <source>
        <dbReference type="Proteomes" id="UP001152622"/>
    </source>
</evidence>
<proteinExistence type="predicted"/>
<keyword evidence="11" id="KW-1133">Transmembrane helix</keyword>
<feature type="transmembrane region" description="Helical" evidence="11">
    <location>
        <begin position="47"/>
        <end position="70"/>
    </location>
</feature>
<evidence type="ECO:0000256" key="7">
    <source>
        <dbReference type="ARBA" id="ARBA00023170"/>
    </source>
</evidence>
<feature type="disulfide bond" evidence="9">
    <location>
        <begin position="188"/>
        <end position="201"/>
    </location>
</feature>
<feature type="transmembrane region" description="Helical" evidence="11">
    <location>
        <begin position="226"/>
        <end position="246"/>
    </location>
</feature>
<keyword evidence="6 9" id="KW-1015">Disulfide bond</keyword>
<gene>
    <name evidence="13" type="ORF">SKAU_G00008140</name>
</gene>
<dbReference type="CDD" id="cd10580">
    <property type="entry name" value="TNFRSF10"/>
    <property type="match status" value="1"/>
</dbReference>
<dbReference type="FunFam" id="2.10.50.10:FF:000004">
    <property type="entry name" value="Tumor necrosis factor receptor superfamily member 6"/>
    <property type="match status" value="1"/>
</dbReference>
<dbReference type="PANTHER" id="PTHR46330">
    <property type="entry name" value="TUMOR NECROSIS FACTOR RECEPTOR SUPERFAMILY MEMBER 10B"/>
    <property type="match status" value="1"/>
</dbReference>
<comment type="caution">
    <text evidence="13">The sequence shown here is derived from an EMBL/GenBank/DDBJ whole genome shotgun (WGS) entry which is preliminary data.</text>
</comment>
<name>A0A9Q1JAY0_SYNKA</name>
<evidence type="ECO:0000256" key="4">
    <source>
        <dbReference type="ARBA" id="ARBA00022737"/>
    </source>
</evidence>
<feature type="region of interest" description="Disordered" evidence="10">
    <location>
        <begin position="309"/>
        <end position="359"/>
    </location>
</feature>
<dbReference type="PANTHER" id="PTHR46330:SF6">
    <property type="entry name" value="HEMATOPOIETIC DEATH RECEPTOR-RELATED"/>
    <property type="match status" value="1"/>
</dbReference>
<dbReference type="EMBL" id="JAINUF010000001">
    <property type="protein sequence ID" value="KAJ8380036.1"/>
    <property type="molecule type" value="Genomic_DNA"/>
</dbReference>
<feature type="disulfide bond" evidence="9">
    <location>
        <begin position="147"/>
        <end position="160"/>
    </location>
</feature>
<evidence type="ECO:0000256" key="2">
    <source>
        <dbReference type="ARBA" id="ARBA00022703"/>
    </source>
</evidence>
<keyword evidence="4" id="KW-0677">Repeat</keyword>
<keyword evidence="14" id="KW-1185">Reference proteome</keyword>
<feature type="domain" description="TNFR-Cys" evidence="12">
    <location>
        <begin position="128"/>
        <end position="168"/>
    </location>
</feature>
<feature type="compositionally biased region" description="Basic and acidic residues" evidence="10">
    <location>
        <begin position="310"/>
        <end position="319"/>
    </location>
</feature>
<reference evidence="13" key="1">
    <citation type="journal article" date="2023" name="Science">
        <title>Genome structures resolve the early diversification of teleost fishes.</title>
        <authorList>
            <person name="Parey E."/>
            <person name="Louis A."/>
            <person name="Montfort J."/>
            <person name="Bouchez O."/>
            <person name="Roques C."/>
            <person name="Iampietro C."/>
            <person name="Lluch J."/>
            <person name="Castinel A."/>
            <person name="Donnadieu C."/>
            <person name="Desvignes T."/>
            <person name="Floi Bucao C."/>
            <person name="Jouanno E."/>
            <person name="Wen M."/>
            <person name="Mejri S."/>
            <person name="Dirks R."/>
            <person name="Jansen H."/>
            <person name="Henkel C."/>
            <person name="Chen W.J."/>
            <person name="Zahm M."/>
            <person name="Cabau C."/>
            <person name="Klopp C."/>
            <person name="Thompson A.W."/>
            <person name="Robinson-Rechavi M."/>
            <person name="Braasch I."/>
            <person name="Lecointre G."/>
            <person name="Bobe J."/>
            <person name="Postlethwait J.H."/>
            <person name="Berthelot C."/>
            <person name="Roest Crollius H."/>
            <person name="Guiguen Y."/>
        </authorList>
    </citation>
    <scope>NUCLEOTIDE SEQUENCE</scope>
    <source>
        <strain evidence="13">WJC10195</strain>
    </source>
</reference>
<feature type="disulfide bond" evidence="9">
    <location>
        <begin position="150"/>
        <end position="168"/>
    </location>
</feature>
<dbReference type="SMART" id="SM00208">
    <property type="entry name" value="TNFR"/>
    <property type="match status" value="3"/>
</dbReference>
<evidence type="ECO:0000313" key="13">
    <source>
        <dbReference type="EMBL" id="KAJ8380036.1"/>
    </source>
</evidence>
<dbReference type="OrthoDB" id="8848202at2759"/>
<feature type="compositionally biased region" description="Polar residues" evidence="10">
    <location>
        <begin position="323"/>
        <end position="353"/>
    </location>
</feature>
<keyword evidence="3" id="KW-0732">Signal</keyword>
<dbReference type="GO" id="GO:0009986">
    <property type="term" value="C:cell surface"/>
    <property type="evidence" value="ECO:0007669"/>
    <property type="project" value="TreeGrafter"/>
</dbReference>
<dbReference type="InterPro" id="IPR001368">
    <property type="entry name" value="TNFR/NGFR_Cys_rich_reg"/>
</dbReference>
<sequence>MGKASSPQPNTVKGMEQFQRYVVNEVLQNRRGSILWKYAMRQHWNNFQFRMTILQSVLFFICSFTLVVAVNSSVGNPSSIDRNRLTREISCRENLEYPHKSFCCLNCPAGQYVKKACEGAGEMGRCERCEYGTFTEHSNGLVQCLPCTKCRGDQEITESCTSTKDTECQCKAHRFCVPEQACEVCKKCTKCKVDEEVVKNCTTTSNSACKKKPPSTDPISGSASTVAAAVTVPLLLGLFFIAFCCWKKRSLNKTTVICSNLGEDVKINVDDGCERTMEEKQNTLNAGLDEPEQEVQPFLQEITLVGAKPPQHEEEDRGLGDSLPSTTNSSQTSLSPRLTALSSNSPHPSPKTQRQPREHCRRLIPVNGEESLMKAFDIIENHLASNCRKKFFRKIGLSTNVIEDADWIFHAVLKQTNRTEAGL</sequence>
<dbReference type="GO" id="GO:0005886">
    <property type="term" value="C:plasma membrane"/>
    <property type="evidence" value="ECO:0007669"/>
    <property type="project" value="TreeGrafter"/>
</dbReference>
<protein>
    <recommendedName>
        <fullName evidence="12">TNFR-Cys domain-containing protein</fullName>
    </recommendedName>
</protein>
<evidence type="ECO:0000256" key="3">
    <source>
        <dbReference type="ARBA" id="ARBA00022729"/>
    </source>
</evidence>
<evidence type="ECO:0000256" key="11">
    <source>
        <dbReference type="SAM" id="Phobius"/>
    </source>
</evidence>
<dbReference type="GO" id="GO:0036462">
    <property type="term" value="P:TRAIL-activated apoptotic signaling pathway"/>
    <property type="evidence" value="ECO:0007669"/>
    <property type="project" value="TreeGrafter"/>
</dbReference>
<keyword evidence="8" id="KW-0325">Glycoprotein</keyword>
<feature type="disulfide bond" evidence="9">
    <location>
        <begin position="170"/>
        <end position="185"/>
    </location>
</feature>
<keyword evidence="2" id="KW-0053">Apoptosis</keyword>
<dbReference type="GO" id="GO:0043065">
    <property type="term" value="P:positive regulation of apoptotic process"/>
    <property type="evidence" value="ECO:0007669"/>
    <property type="project" value="TreeGrafter"/>
</dbReference>
<dbReference type="Proteomes" id="UP001152622">
    <property type="component" value="Chromosome 1"/>
</dbReference>